<dbReference type="EMBL" id="MN739416">
    <property type="protein sequence ID" value="QHT03707.1"/>
    <property type="molecule type" value="Genomic_DNA"/>
</dbReference>
<evidence type="ECO:0000256" key="1">
    <source>
        <dbReference type="SAM" id="Phobius"/>
    </source>
</evidence>
<accession>A0A6C0CHG1</accession>
<protein>
    <submittedName>
        <fullName evidence="2">Uncharacterized protein</fullName>
    </submittedName>
</protein>
<keyword evidence="1" id="KW-1133">Transmembrane helix</keyword>
<keyword evidence="1" id="KW-0812">Transmembrane</keyword>
<sequence length="169" mass="18990">MDVTQSFQESRQQKLNDFMTQYNAAKADYDSTVTKAIYEQDPGRQQSLIVQVIADNKKMSDALKDFLTNMNSGTDQVNSQTLDGLVQDLVKYQQQYAQLQAGNDQITTLKTIQATTSSNLTNATSMFYMYLFALFFLCLIITFFAIRAAWSTSIVTQVSSAITGAARRR</sequence>
<feature type="transmembrane region" description="Helical" evidence="1">
    <location>
        <begin position="127"/>
        <end position="150"/>
    </location>
</feature>
<dbReference type="AlphaFoldDB" id="A0A6C0CHG1"/>
<keyword evidence="1" id="KW-0472">Membrane</keyword>
<reference evidence="2" key="1">
    <citation type="journal article" date="2020" name="Nature">
        <title>Giant virus diversity and host interactions through global metagenomics.</title>
        <authorList>
            <person name="Schulz F."/>
            <person name="Roux S."/>
            <person name="Paez-Espino D."/>
            <person name="Jungbluth S."/>
            <person name="Walsh D.A."/>
            <person name="Denef V.J."/>
            <person name="McMahon K.D."/>
            <person name="Konstantinidis K.T."/>
            <person name="Eloe-Fadrosh E.A."/>
            <person name="Kyrpides N.C."/>
            <person name="Woyke T."/>
        </authorList>
    </citation>
    <scope>NUCLEOTIDE SEQUENCE</scope>
    <source>
        <strain evidence="2">GVMAG-M-3300021120-1</strain>
    </source>
</reference>
<organism evidence="2">
    <name type="scientific">viral metagenome</name>
    <dbReference type="NCBI Taxonomy" id="1070528"/>
    <lineage>
        <taxon>unclassified sequences</taxon>
        <taxon>metagenomes</taxon>
        <taxon>organismal metagenomes</taxon>
    </lineage>
</organism>
<name>A0A6C0CHG1_9ZZZZ</name>
<evidence type="ECO:0000313" key="2">
    <source>
        <dbReference type="EMBL" id="QHT03707.1"/>
    </source>
</evidence>
<proteinExistence type="predicted"/>